<proteinExistence type="inferred from homology"/>
<sequence length="58" mass="6404">MAVPKRKTAKSATRSRRAANMQITANGLVECPQCHEPKLSHRVCPECGHYKGKEVVAK</sequence>
<keyword evidence="7" id="KW-1185">Reference proteome</keyword>
<dbReference type="GO" id="GO:0015934">
    <property type="term" value="C:large ribosomal subunit"/>
    <property type="evidence" value="ECO:0007669"/>
    <property type="project" value="InterPro"/>
</dbReference>
<reference evidence="7" key="1">
    <citation type="submission" date="2017-02" db="EMBL/GenBank/DDBJ databases">
        <authorList>
            <person name="Varghese N."/>
            <person name="Submissions S."/>
        </authorList>
    </citation>
    <scope>NUCLEOTIDE SEQUENCE [LARGE SCALE GENOMIC DNA]</scope>
    <source>
        <strain evidence="7">ATCC 35199</strain>
    </source>
</reference>
<dbReference type="PANTHER" id="PTHR35534:SF2">
    <property type="entry name" value="LARGE RIBOSOMAL SUBUNIT PROTEIN BL32"/>
    <property type="match status" value="1"/>
</dbReference>
<dbReference type="PANTHER" id="PTHR35534">
    <property type="entry name" value="50S RIBOSOMAL PROTEIN L32"/>
    <property type="match status" value="1"/>
</dbReference>
<dbReference type="Pfam" id="PF01783">
    <property type="entry name" value="Ribosomal_L32p"/>
    <property type="match status" value="1"/>
</dbReference>
<dbReference type="OrthoDB" id="9812874at2"/>
<dbReference type="InterPro" id="IPR002677">
    <property type="entry name" value="Ribosomal_bL32"/>
</dbReference>
<dbReference type="HAMAP" id="MF_00340">
    <property type="entry name" value="Ribosomal_bL32"/>
    <property type="match status" value="1"/>
</dbReference>
<evidence type="ECO:0000256" key="2">
    <source>
        <dbReference type="ARBA" id="ARBA00022980"/>
    </source>
</evidence>
<dbReference type="SUPFAM" id="SSF57829">
    <property type="entry name" value="Zn-binding ribosomal proteins"/>
    <property type="match status" value="1"/>
</dbReference>
<dbReference type="EMBL" id="FUYN01000005">
    <property type="protein sequence ID" value="SKB59460.1"/>
    <property type="molecule type" value="Genomic_DNA"/>
</dbReference>
<organism evidence="6 7">
    <name type="scientific">Acetoanaerobium noterae</name>
    <dbReference type="NCBI Taxonomy" id="745369"/>
    <lineage>
        <taxon>Bacteria</taxon>
        <taxon>Bacillati</taxon>
        <taxon>Bacillota</taxon>
        <taxon>Clostridia</taxon>
        <taxon>Peptostreptococcales</taxon>
        <taxon>Filifactoraceae</taxon>
        <taxon>Acetoanaerobium</taxon>
    </lineage>
</organism>
<dbReference type="GO" id="GO:0003735">
    <property type="term" value="F:structural constituent of ribosome"/>
    <property type="evidence" value="ECO:0007669"/>
    <property type="project" value="InterPro"/>
</dbReference>
<accession>A0A1T5CJY0</accession>
<dbReference type="AlphaFoldDB" id="A0A1T5CJY0"/>
<dbReference type="Proteomes" id="UP000243406">
    <property type="component" value="Unassembled WGS sequence"/>
</dbReference>
<evidence type="ECO:0000313" key="6">
    <source>
        <dbReference type="EMBL" id="SKB59460.1"/>
    </source>
</evidence>
<dbReference type="RefSeq" id="WP_013361565.1">
    <property type="nucleotide sequence ID" value="NZ_CP154629.1"/>
</dbReference>
<keyword evidence="2 5" id="KW-0689">Ribosomal protein</keyword>
<dbReference type="InterPro" id="IPR044957">
    <property type="entry name" value="Ribosomal_bL32_bact"/>
</dbReference>
<protein>
    <recommendedName>
        <fullName evidence="4 5">Large ribosomal subunit protein bL32</fullName>
    </recommendedName>
</protein>
<dbReference type="InterPro" id="IPR011332">
    <property type="entry name" value="Ribosomal_zn-bd"/>
</dbReference>
<comment type="similarity">
    <text evidence="1 5">Belongs to the bacterial ribosomal protein bL32 family.</text>
</comment>
<evidence type="ECO:0000256" key="3">
    <source>
        <dbReference type="ARBA" id="ARBA00023274"/>
    </source>
</evidence>
<evidence type="ECO:0000256" key="5">
    <source>
        <dbReference type="HAMAP-Rule" id="MF_00340"/>
    </source>
</evidence>
<evidence type="ECO:0000313" key="7">
    <source>
        <dbReference type="Proteomes" id="UP000243406"/>
    </source>
</evidence>
<gene>
    <name evidence="5" type="primary">rpmF</name>
    <name evidence="6" type="ORF">SAMN02745120_2211</name>
</gene>
<evidence type="ECO:0000256" key="1">
    <source>
        <dbReference type="ARBA" id="ARBA00008560"/>
    </source>
</evidence>
<dbReference type="GO" id="GO:0006412">
    <property type="term" value="P:translation"/>
    <property type="evidence" value="ECO:0007669"/>
    <property type="project" value="UniProtKB-UniRule"/>
</dbReference>
<name>A0A1T5CJY0_9FIRM</name>
<evidence type="ECO:0000256" key="4">
    <source>
        <dbReference type="ARBA" id="ARBA00035178"/>
    </source>
</evidence>
<keyword evidence="3 5" id="KW-0687">Ribonucleoprotein</keyword>
<dbReference type="NCBIfam" id="TIGR01031">
    <property type="entry name" value="rpmF_bact"/>
    <property type="match status" value="1"/>
</dbReference>